<dbReference type="Pfam" id="PF13844">
    <property type="entry name" value="Glyco_transf_41"/>
    <property type="match status" value="2"/>
</dbReference>
<keyword evidence="6" id="KW-0677">Repeat</keyword>
<evidence type="ECO:0000256" key="2">
    <source>
        <dbReference type="ARBA" id="ARBA00005386"/>
    </source>
</evidence>
<dbReference type="PATRIC" id="fig|754477.3.peg.2275"/>
<dbReference type="STRING" id="754477.Q7C_2308"/>
<feature type="domain" description="O-GlcNAc transferase C-terminal" evidence="9">
    <location>
        <begin position="415"/>
        <end position="600"/>
    </location>
</feature>
<dbReference type="EC" id="2.4.1.255" evidence="3"/>
<keyword evidence="4" id="KW-0328">Glycosyltransferase</keyword>
<feature type="domain" description="O-GlcNAc transferase C-terminal" evidence="9">
    <location>
        <begin position="248"/>
        <end position="410"/>
    </location>
</feature>
<dbReference type="SMART" id="SM00028">
    <property type="entry name" value="TPR"/>
    <property type="match status" value="2"/>
</dbReference>
<dbReference type="SUPFAM" id="SSF48452">
    <property type="entry name" value="TPR-like"/>
    <property type="match status" value="1"/>
</dbReference>
<dbReference type="Gene3D" id="3.40.50.2000">
    <property type="entry name" value="Glycogen Phosphorylase B"/>
    <property type="match status" value="1"/>
</dbReference>
<keyword evidence="5" id="KW-0808">Transferase</keyword>
<dbReference type="InterPro" id="IPR029489">
    <property type="entry name" value="OGT/SEC/SPY_C"/>
</dbReference>
<keyword evidence="11" id="KW-1185">Reference proteome</keyword>
<dbReference type="PROSITE" id="PS50293">
    <property type="entry name" value="TPR_REGION"/>
    <property type="match status" value="1"/>
</dbReference>
<dbReference type="HOGENOM" id="CLU_001721_5_2_6"/>
<reference evidence="10 11" key="1">
    <citation type="journal article" date="2012" name="J. Bacteriol.">
        <title>Complete genome sequences of Methylophaga sp. strain JAM1 and Methylophaga sp. strain JAM7.</title>
        <authorList>
            <person name="Villeneuve C."/>
            <person name="Martineau C."/>
            <person name="Mauffrey F."/>
            <person name="Villemur R."/>
        </authorList>
    </citation>
    <scope>NUCLEOTIDE SEQUENCE [LARGE SCALE GENOMIC DNA]</scope>
    <source>
        <strain evidence="10 11">JAM7</strain>
    </source>
</reference>
<organism evidence="10 11">
    <name type="scientific">Methylophaga frappieri (strain ATCC BAA-2434 / DSM 25690 / JAM7)</name>
    <dbReference type="NCBI Taxonomy" id="754477"/>
    <lineage>
        <taxon>Bacteria</taxon>
        <taxon>Pseudomonadati</taxon>
        <taxon>Pseudomonadota</taxon>
        <taxon>Gammaproteobacteria</taxon>
        <taxon>Thiotrichales</taxon>
        <taxon>Piscirickettsiaceae</taxon>
        <taxon>Methylophaga</taxon>
    </lineage>
</organism>
<comment type="similarity">
    <text evidence="2">Belongs to the glycosyltransferase 41 family. O-GlcNAc transferase subfamily.</text>
</comment>
<dbReference type="KEGG" id="mec:Q7C_2308"/>
<evidence type="ECO:0000256" key="6">
    <source>
        <dbReference type="ARBA" id="ARBA00022737"/>
    </source>
</evidence>
<dbReference type="EMBL" id="CP003380">
    <property type="protein sequence ID" value="AFJ03442.1"/>
    <property type="molecule type" value="Genomic_DNA"/>
</dbReference>
<dbReference type="GO" id="GO:0097363">
    <property type="term" value="F:protein O-acetylglucosaminyltransferase activity"/>
    <property type="evidence" value="ECO:0007669"/>
    <property type="project" value="UniProtKB-EC"/>
</dbReference>
<accession>I1YKJ9</accession>
<evidence type="ECO:0000256" key="5">
    <source>
        <dbReference type="ARBA" id="ARBA00022679"/>
    </source>
</evidence>
<dbReference type="Pfam" id="PF07719">
    <property type="entry name" value="TPR_2"/>
    <property type="match status" value="1"/>
</dbReference>
<dbReference type="Gene3D" id="3.40.50.11380">
    <property type="match status" value="1"/>
</dbReference>
<dbReference type="Gene3D" id="1.25.40.10">
    <property type="entry name" value="Tetratricopeptide repeat domain"/>
    <property type="match status" value="1"/>
</dbReference>
<dbReference type="PANTHER" id="PTHR44998">
    <property type="match status" value="1"/>
</dbReference>
<keyword evidence="7 8" id="KW-0802">TPR repeat</keyword>
<feature type="repeat" description="TPR" evidence="8">
    <location>
        <begin position="67"/>
        <end position="100"/>
    </location>
</feature>
<dbReference type="InterPro" id="IPR013105">
    <property type="entry name" value="TPR_2"/>
</dbReference>
<dbReference type="eggNOG" id="COG3914">
    <property type="taxonomic scope" value="Bacteria"/>
</dbReference>
<evidence type="ECO:0000256" key="1">
    <source>
        <dbReference type="ARBA" id="ARBA00004922"/>
    </source>
</evidence>
<evidence type="ECO:0000313" key="11">
    <source>
        <dbReference type="Proteomes" id="UP000009145"/>
    </source>
</evidence>
<proteinExistence type="inferred from homology"/>
<dbReference type="InterPro" id="IPR019734">
    <property type="entry name" value="TPR_rpt"/>
</dbReference>
<evidence type="ECO:0000256" key="7">
    <source>
        <dbReference type="ARBA" id="ARBA00022803"/>
    </source>
</evidence>
<evidence type="ECO:0000256" key="3">
    <source>
        <dbReference type="ARBA" id="ARBA00011970"/>
    </source>
</evidence>
<dbReference type="Proteomes" id="UP000009145">
    <property type="component" value="Chromosome"/>
</dbReference>
<dbReference type="PANTHER" id="PTHR44998:SF1">
    <property type="entry name" value="UDP-N-ACETYLGLUCOSAMINE--PEPTIDE N-ACETYLGLUCOSAMINYLTRANSFERASE 110 KDA SUBUNIT"/>
    <property type="match status" value="1"/>
</dbReference>
<dbReference type="AlphaFoldDB" id="I1YKJ9"/>
<evidence type="ECO:0000256" key="4">
    <source>
        <dbReference type="ARBA" id="ARBA00022676"/>
    </source>
</evidence>
<protein>
    <recommendedName>
        <fullName evidence="3">protein O-GlcNAc transferase</fullName>
        <ecNumber evidence="3">2.4.1.255</ecNumber>
    </recommendedName>
</protein>
<dbReference type="PROSITE" id="PS50005">
    <property type="entry name" value="TPR"/>
    <property type="match status" value="1"/>
</dbReference>
<dbReference type="RefSeq" id="WP_014704861.1">
    <property type="nucleotide sequence ID" value="NC_017856.1"/>
</dbReference>
<gene>
    <name evidence="10" type="ordered locus">Q7C_2308</name>
</gene>
<sequence length="646" mass="73037">MQPTLSAPPSALSPQALKKLQQQCRQWPRRADLWQQLARHSQQQKQFSIAASAYAHLSKLLPTVQQASTWQQAGVCYQQAGDYPHAVSAYQKALHQDPDNAQLRLLLMQMAQQTGDQQQTRQQAGWLAENASSILLIQQAYTVLNQLGDTAAAAKLMVRAMSLFPEAKVRWYKDLSTWQQDLQWDAVRIMTRALWQRYQAPDAATYLDESPFNHVSWCQDEAINLQQSQAVCARLFGRIDRQIKRMPALSQRRLRIGYLSSDFCNHATLHLFLGVLREHDTSRFEVVAYDHSPIAKSDNYRQLFEQTVRHRVAIHDMTDAQAAARIEADGIDILVDLKGHTKDNRLAILAHRPAPVQVTYLGMPRTSGADFIDFVIADPIVVPDTSRVHYSEAVCRLPESYFCTDNQRFIDTTSSCREDHGLPQEAIVLCSFNQLYKVTEATWQSWLSILVRIPETVLWVLAPSQTGRVVLQQSLVAHGIDSQRLIFADRTGQAKNLERMQHADLMLDTEIYNAHTTAVDALWAGVPIVAVKGGHFASRVSASLLQACGLPELITHNLDEMADLAVALSRSPATLQALKQKLREQRRVQPLFDTVRFTRHLEMAYQHMAAQHLADKPPVSFDVPPLPARTTSFMTDPPRRRVQQGR</sequence>
<comment type="pathway">
    <text evidence="1">Protein modification; protein glycosylation.</text>
</comment>
<evidence type="ECO:0000313" key="10">
    <source>
        <dbReference type="EMBL" id="AFJ03442.1"/>
    </source>
</evidence>
<evidence type="ECO:0000256" key="8">
    <source>
        <dbReference type="PROSITE-ProRule" id="PRU00339"/>
    </source>
</evidence>
<dbReference type="OrthoDB" id="255821at2"/>
<evidence type="ECO:0000259" key="9">
    <source>
        <dbReference type="Pfam" id="PF13844"/>
    </source>
</evidence>
<dbReference type="InterPro" id="IPR011990">
    <property type="entry name" value="TPR-like_helical_dom_sf"/>
</dbReference>
<name>I1YKJ9_METFJ</name>